<evidence type="ECO:0000259" key="8">
    <source>
        <dbReference type="Pfam" id="PF01764"/>
    </source>
</evidence>
<accession>A0ABD3L3E8</accession>
<evidence type="ECO:0000256" key="5">
    <source>
        <dbReference type="ARBA" id="ARBA00022821"/>
    </source>
</evidence>
<dbReference type="GO" id="GO:0005737">
    <property type="term" value="C:cytoplasm"/>
    <property type="evidence" value="ECO:0007669"/>
    <property type="project" value="UniProtKB-SubCell"/>
</dbReference>
<comment type="subcellular location">
    <subcellularLocation>
        <location evidence="2">Cytoplasm</location>
    </subcellularLocation>
    <subcellularLocation>
        <location evidence="1">Nucleus</location>
    </subcellularLocation>
</comment>
<dbReference type="InterPro" id="IPR029058">
    <property type="entry name" value="AB_hydrolase_fold"/>
</dbReference>
<keyword evidence="5" id="KW-0611">Plant defense</keyword>
<protein>
    <submittedName>
        <fullName evidence="10">Uncharacterized protein</fullName>
    </submittedName>
</protein>
<evidence type="ECO:0000256" key="1">
    <source>
        <dbReference type="ARBA" id="ARBA00004123"/>
    </source>
</evidence>
<evidence type="ECO:0000259" key="9">
    <source>
        <dbReference type="Pfam" id="PF18117"/>
    </source>
</evidence>
<evidence type="ECO:0000256" key="7">
    <source>
        <dbReference type="SAM" id="Coils"/>
    </source>
</evidence>
<dbReference type="InterPro" id="IPR044603">
    <property type="entry name" value="SAG101-like"/>
</dbReference>
<reference evidence="10 11" key="1">
    <citation type="submission" date="2024-11" db="EMBL/GenBank/DDBJ databases">
        <title>Chromosome-level genome assembly of Eucalyptus globulus Labill. provides insights into its genome evolution.</title>
        <authorList>
            <person name="Li X."/>
        </authorList>
    </citation>
    <scope>NUCLEOTIDE SEQUENCE [LARGE SCALE GENOMIC DNA]</scope>
    <source>
        <strain evidence="10">CL2024</strain>
        <tissue evidence="10">Fresh tender leaves</tissue>
    </source>
</reference>
<dbReference type="Gene3D" id="3.40.50.1820">
    <property type="entry name" value="alpha/beta hydrolase"/>
    <property type="match status" value="1"/>
</dbReference>
<dbReference type="InterPro" id="IPR002921">
    <property type="entry name" value="Fungal_lipase-type"/>
</dbReference>
<name>A0ABD3L3E8_EUCGL</name>
<feature type="domain" description="Fungal lipase-type" evidence="8">
    <location>
        <begin position="131"/>
        <end position="217"/>
    </location>
</feature>
<keyword evidence="11" id="KW-1185">Reference proteome</keyword>
<dbReference type="SUPFAM" id="SSF53474">
    <property type="entry name" value="alpha/beta-Hydrolases"/>
    <property type="match status" value="1"/>
</dbReference>
<dbReference type="AlphaFoldDB" id="A0ABD3L3E8"/>
<evidence type="ECO:0000313" key="10">
    <source>
        <dbReference type="EMBL" id="KAL3744367.1"/>
    </source>
</evidence>
<dbReference type="Pfam" id="PF01764">
    <property type="entry name" value="Lipase_3"/>
    <property type="match status" value="1"/>
</dbReference>
<dbReference type="GO" id="GO:0006952">
    <property type="term" value="P:defense response"/>
    <property type="evidence" value="ECO:0007669"/>
    <property type="project" value="UniProtKB-KW"/>
</dbReference>
<proteinExistence type="predicted"/>
<evidence type="ECO:0000313" key="11">
    <source>
        <dbReference type="Proteomes" id="UP001634007"/>
    </source>
</evidence>
<sequence length="565" mass="64701">MEDPEHVFSNGLHLANLVVSSNILIDSWNAISETRRDIPGTIIKHHPNYNIIAFVGSPRSDLEKKTGLVPISKISDFQLQRSDTQPSFWINEAAFSLFNFLGEEFDRRQEEVETSFKPDASISLPAFHAILSLVQSGHIPYIITGHGLNGCVASLFTLSLLTKPDLTVYYRPLCITFGSPLLGDTTFQQAILRDPISNSCFLHVVHKDDCVPRSFPTTGQNPCKPFGTYLLCSESGCACFQAPDSVIELLKHKSRDIVAGNQESHTFDYKEVIERLEKLLLHRNVSSFLGHEVDSFKAGIAAQITAAGLWQRQQQNEGIHALIENIANHEQEVVKRQREDFDPAKELNRMKVCLANGKGPGYYDRFKNAEERLDNTVDKYKTYLTVFWEEVVENAVKKPQLAGAPLRSRWLFSGTNYRMIVEPLDIAEHYRRGEENYLTRGRSKHYELLEKWLEDWEIQRHWEKEISGSEVASVTWDSCFWAHVEEAIRSCRLLDRRRPGAPHDSEVAKLFKFEEYVMDLIQKGEVSPDIFFEKSSYMQWWREYQGKVSHLSPLVAGHYKGFLTN</sequence>
<dbReference type="InterPro" id="IPR041266">
    <property type="entry name" value="EDS1_EP"/>
</dbReference>
<evidence type="ECO:0000256" key="6">
    <source>
        <dbReference type="ARBA" id="ARBA00023242"/>
    </source>
</evidence>
<keyword evidence="7" id="KW-0175">Coiled coil</keyword>
<evidence type="ECO:0000256" key="2">
    <source>
        <dbReference type="ARBA" id="ARBA00004496"/>
    </source>
</evidence>
<dbReference type="EMBL" id="JBJKBG010000003">
    <property type="protein sequence ID" value="KAL3744367.1"/>
    <property type="molecule type" value="Genomic_DNA"/>
</dbReference>
<organism evidence="10 11">
    <name type="scientific">Eucalyptus globulus</name>
    <name type="common">Tasmanian blue gum</name>
    <dbReference type="NCBI Taxonomy" id="34317"/>
    <lineage>
        <taxon>Eukaryota</taxon>
        <taxon>Viridiplantae</taxon>
        <taxon>Streptophyta</taxon>
        <taxon>Embryophyta</taxon>
        <taxon>Tracheophyta</taxon>
        <taxon>Spermatophyta</taxon>
        <taxon>Magnoliopsida</taxon>
        <taxon>eudicotyledons</taxon>
        <taxon>Gunneridae</taxon>
        <taxon>Pentapetalae</taxon>
        <taxon>rosids</taxon>
        <taxon>malvids</taxon>
        <taxon>Myrtales</taxon>
        <taxon>Myrtaceae</taxon>
        <taxon>Myrtoideae</taxon>
        <taxon>Eucalypteae</taxon>
        <taxon>Eucalyptus</taxon>
    </lineage>
</organism>
<comment type="caution">
    <text evidence="10">The sequence shown here is derived from an EMBL/GenBank/DDBJ whole genome shotgun (WGS) entry which is preliminary data.</text>
</comment>
<dbReference type="GO" id="GO:0016787">
    <property type="term" value="F:hydrolase activity"/>
    <property type="evidence" value="ECO:0007669"/>
    <property type="project" value="UniProtKB-KW"/>
</dbReference>
<evidence type="ECO:0000256" key="3">
    <source>
        <dbReference type="ARBA" id="ARBA00022490"/>
    </source>
</evidence>
<keyword evidence="4" id="KW-0378">Hydrolase</keyword>
<dbReference type="Proteomes" id="UP001634007">
    <property type="component" value="Unassembled WGS sequence"/>
</dbReference>
<dbReference type="Pfam" id="PF18117">
    <property type="entry name" value="EDS1_EP"/>
    <property type="match status" value="1"/>
</dbReference>
<evidence type="ECO:0000256" key="4">
    <source>
        <dbReference type="ARBA" id="ARBA00022801"/>
    </source>
</evidence>
<dbReference type="PANTHER" id="PTHR46898">
    <property type="entry name" value="SENESCENCE-ASSOCIATED CARBOXYLESTERASE 101"/>
    <property type="match status" value="1"/>
</dbReference>
<feature type="domain" description="EDS1 EP" evidence="9">
    <location>
        <begin position="357"/>
        <end position="550"/>
    </location>
</feature>
<gene>
    <name evidence="10" type="ORF">ACJRO7_013609</name>
</gene>
<keyword evidence="6" id="KW-0539">Nucleus</keyword>
<dbReference type="PANTHER" id="PTHR46898:SF3">
    <property type="entry name" value="FUNGAL LIPASE-LIKE DOMAIN-CONTAINING PROTEIN"/>
    <property type="match status" value="1"/>
</dbReference>
<keyword evidence="3" id="KW-0963">Cytoplasm</keyword>
<dbReference type="GO" id="GO:0005634">
    <property type="term" value="C:nucleus"/>
    <property type="evidence" value="ECO:0007669"/>
    <property type="project" value="UniProtKB-SubCell"/>
</dbReference>
<feature type="coiled-coil region" evidence="7">
    <location>
        <begin position="312"/>
        <end position="339"/>
    </location>
</feature>